<dbReference type="GO" id="GO:0016491">
    <property type="term" value="F:oxidoreductase activity"/>
    <property type="evidence" value="ECO:0007669"/>
    <property type="project" value="UniProtKB-KW"/>
</dbReference>
<keyword evidence="2" id="KW-0560">Oxidoreductase</keyword>
<dbReference type="Pfam" id="PF00106">
    <property type="entry name" value="adh_short"/>
    <property type="match status" value="1"/>
</dbReference>
<reference evidence="3 4" key="1">
    <citation type="journal article" date="2015" name="Genome Announc.">
        <title>Genome sequence and annotation of Trichoderma parareesei, the ancestor of the cellulase producer Trichoderma reesei.</title>
        <authorList>
            <person name="Yang D."/>
            <person name="Pomraning K."/>
            <person name="Kopchinskiy A."/>
            <person name="Karimi Aghcheh R."/>
            <person name="Atanasova L."/>
            <person name="Chenthamara K."/>
            <person name="Baker S.E."/>
            <person name="Zhang R."/>
            <person name="Shen Q."/>
            <person name="Freitag M."/>
            <person name="Kubicek C.P."/>
            <person name="Druzhinina I.S."/>
        </authorList>
    </citation>
    <scope>NUCLEOTIDE SEQUENCE [LARGE SCALE GENOMIC DNA]</scope>
    <source>
        <strain evidence="3 4">CBS 125925</strain>
    </source>
</reference>
<comment type="similarity">
    <text evidence="1">Belongs to the short-chain dehydrogenases/reductases (SDR) family.</text>
</comment>
<dbReference type="InterPro" id="IPR002347">
    <property type="entry name" value="SDR_fam"/>
</dbReference>
<dbReference type="SUPFAM" id="SSF51735">
    <property type="entry name" value="NAD(P)-binding Rossmann-fold domains"/>
    <property type="match status" value="1"/>
</dbReference>
<evidence type="ECO:0000313" key="3">
    <source>
        <dbReference type="EMBL" id="OTA04945.1"/>
    </source>
</evidence>
<proteinExistence type="inferred from homology"/>
<organism evidence="3 4">
    <name type="scientific">Trichoderma parareesei</name>
    <name type="common">Filamentous fungus</name>
    <dbReference type="NCBI Taxonomy" id="858221"/>
    <lineage>
        <taxon>Eukaryota</taxon>
        <taxon>Fungi</taxon>
        <taxon>Dikarya</taxon>
        <taxon>Ascomycota</taxon>
        <taxon>Pezizomycotina</taxon>
        <taxon>Sordariomycetes</taxon>
        <taxon>Hypocreomycetidae</taxon>
        <taxon>Hypocreales</taxon>
        <taxon>Hypocreaceae</taxon>
        <taxon>Trichoderma</taxon>
    </lineage>
</organism>
<dbReference type="PANTHER" id="PTHR24320">
    <property type="entry name" value="RETINOL DEHYDROGENASE"/>
    <property type="match status" value="1"/>
</dbReference>
<dbReference type="AlphaFoldDB" id="A0A2H2ZWD6"/>
<evidence type="ECO:0000256" key="1">
    <source>
        <dbReference type="ARBA" id="ARBA00006484"/>
    </source>
</evidence>
<accession>A0A2H2ZWD6</accession>
<dbReference type="Proteomes" id="UP000219286">
    <property type="component" value="Unassembled WGS sequence"/>
</dbReference>
<dbReference type="PRINTS" id="PR00081">
    <property type="entry name" value="GDHRDH"/>
</dbReference>
<keyword evidence="4" id="KW-1185">Reference proteome</keyword>
<gene>
    <name evidence="3" type="ORF">A9Z42_0055260</name>
</gene>
<name>A0A2H2ZWD6_TRIPA</name>
<dbReference type="PANTHER" id="PTHR24320:SF152">
    <property type="entry name" value="SHORT-CHAIN DEHYDROGENASE_REDUCTASE FAMILY PROTEIN"/>
    <property type="match status" value="1"/>
</dbReference>
<protein>
    <submittedName>
        <fullName evidence="3">Short chain dehydrogenase/reductase</fullName>
    </submittedName>
</protein>
<dbReference type="OrthoDB" id="191139at2759"/>
<evidence type="ECO:0000256" key="2">
    <source>
        <dbReference type="ARBA" id="ARBA00023002"/>
    </source>
</evidence>
<dbReference type="Gene3D" id="3.40.50.720">
    <property type="entry name" value="NAD(P)-binding Rossmann-like Domain"/>
    <property type="match status" value="1"/>
</dbReference>
<evidence type="ECO:0000313" key="4">
    <source>
        <dbReference type="Proteomes" id="UP000219286"/>
    </source>
</evidence>
<sequence>MASKGTIIVTGANGGLGSAIVQTILSKPDLASNYTGLYTVRKAATATKLQATLSKAPPNHKHETVDLDLGSLANVRKVAADINTRVAKGDLPRIRALILNAGYQDHSRLVMSEDGFEMSWQVNFLSNMLLTLLLLQSMDAQEGRILVIGSWAHNIEDKRNNATSAYKDPRYPTLYPGVEALAKGQWSTPEEDPSSNSGFRRYGASKLCVIMFCQELANRIAKDPQLSNISVIGLDPGGMPTDIARRAGFFLGSVVMKVVVPVIAAVSVRINGNGMFRPAWKSAADAVRACFEIEAHRGELLHLDGTAELEIAKEARDETKRRELWEYGLEAARIQEGDTALANWK</sequence>
<comment type="caution">
    <text evidence="3">The sequence shown here is derived from an EMBL/GenBank/DDBJ whole genome shotgun (WGS) entry which is preliminary data.</text>
</comment>
<dbReference type="InterPro" id="IPR036291">
    <property type="entry name" value="NAD(P)-bd_dom_sf"/>
</dbReference>
<dbReference type="EMBL" id="LFMI01000555">
    <property type="protein sequence ID" value="OTA04945.1"/>
    <property type="molecule type" value="Genomic_DNA"/>
</dbReference>